<gene>
    <name evidence="2" type="ORF">U473_09420</name>
</gene>
<organism evidence="2 3">
    <name type="scientific">Tepidibacillus decaturensis</name>
    <dbReference type="NCBI Taxonomy" id="1413211"/>
    <lineage>
        <taxon>Bacteria</taxon>
        <taxon>Bacillati</taxon>
        <taxon>Bacillota</taxon>
        <taxon>Bacilli</taxon>
        <taxon>Bacillales</taxon>
        <taxon>Bacillaceae</taxon>
        <taxon>Tepidibacillus</taxon>
    </lineage>
</organism>
<dbReference type="AlphaFoldDB" id="A0A135L5E3"/>
<feature type="disulfide bond" evidence="1">
    <location>
        <begin position="76"/>
        <end position="80"/>
    </location>
</feature>
<dbReference type="RefSeq" id="WP_068725622.1">
    <property type="nucleotide sequence ID" value="NZ_LSKU01000001.1"/>
</dbReference>
<keyword evidence="1" id="KW-1015">Disulfide bond</keyword>
<keyword evidence="3" id="KW-1185">Reference proteome</keyword>
<dbReference type="Pfam" id="PF06265">
    <property type="entry name" value="YutD-like"/>
    <property type="match status" value="1"/>
</dbReference>
<dbReference type="PIRSF" id="PIRSF012565">
    <property type="entry name" value="DUF1027"/>
    <property type="match status" value="1"/>
</dbReference>
<proteinExistence type="predicted"/>
<evidence type="ECO:0000313" key="2">
    <source>
        <dbReference type="EMBL" id="KXG44196.1"/>
    </source>
</evidence>
<comment type="caution">
    <text evidence="2">The sequence shown here is derived from an EMBL/GenBank/DDBJ whole genome shotgun (WGS) entry which is preliminary data.</text>
</comment>
<dbReference type="OrthoDB" id="1650379at2"/>
<evidence type="ECO:0000313" key="3">
    <source>
        <dbReference type="Proteomes" id="UP000070352"/>
    </source>
</evidence>
<evidence type="ECO:0008006" key="4">
    <source>
        <dbReference type="Google" id="ProtNLM"/>
    </source>
</evidence>
<sequence length="100" mass="12076">MIHMFGHTFELVVNHKDGWNAEAFRDRYSEVLDKYDYIVGDWGYNQLRLKGFYGENPRVSHEMKIESFEEYLFEYCNFGCAYFILKKTKNGEHEQKESKK</sequence>
<evidence type="ECO:0000256" key="1">
    <source>
        <dbReference type="PIRSR" id="PIRSR012565-1"/>
    </source>
</evidence>
<name>A0A135L5E3_9BACI</name>
<dbReference type="STRING" id="1413211.U473_09420"/>
<accession>A0A135L5E3</accession>
<dbReference type="InterPro" id="IPR009370">
    <property type="entry name" value="YutD-like"/>
</dbReference>
<dbReference type="Proteomes" id="UP000070352">
    <property type="component" value="Unassembled WGS sequence"/>
</dbReference>
<dbReference type="Gene3D" id="3.50.4.20">
    <property type="match status" value="1"/>
</dbReference>
<dbReference type="InterPro" id="IPR038141">
    <property type="entry name" value="YutD-like_sf"/>
</dbReference>
<dbReference type="EMBL" id="LSKU01000001">
    <property type="protein sequence ID" value="KXG44196.1"/>
    <property type="molecule type" value="Genomic_DNA"/>
</dbReference>
<reference evidence="2 3" key="1">
    <citation type="submission" date="2016-02" db="EMBL/GenBank/DDBJ databases">
        <title>Draft Genome for Tepidibacillus decaturensis nov. sp. Strain Z9, an Anaerobic, Moderately Thermophilic and Heterotrophic Bacterium from Deep Subsurface of the Illinois Basin, USA.</title>
        <authorList>
            <person name="Dong Y."/>
            <person name="Chang J.Y."/>
            <person name="Sanford R."/>
            <person name="Fouke B.W."/>
        </authorList>
    </citation>
    <scope>NUCLEOTIDE SEQUENCE [LARGE SCALE GENOMIC DNA]</scope>
    <source>
        <strain evidence="2 3">Z9</strain>
    </source>
</reference>
<protein>
    <recommendedName>
        <fullName evidence="4">Transcriptional regulator</fullName>
    </recommendedName>
</protein>